<evidence type="ECO:0000256" key="1">
    <source>
        <dbReference type="ARBA" id="ARBA00022801"/>
    </source>
</evidence>
<dbReference type="Proteomes" id="UP000620550">
    <property type="component" value="Unassembled WGS sequence"/>
</dbReference>
<evidence type="ECO:0000256" key="4">
    <source>
        <dbReference type="SAM" id="SignalP"/>
    </source>
</evidence>
<feature type="signal peptide" evidence="4">
    <location>
        <begin position="1"/>
        <end position="25"/>
    </location>
</feature>
<comment type="caution">
    <text evidence="6">The sequence shown here is derived from an EMBL/GenBank/DDBJ whole genome shotgun (WGS) entry which is preliminary data.</text>
</comment>
<evidence type="ECO:0000313" key="7">
    <source>
        <dbReference type="Proteomes" id="UP000620550"/>
    </source>
</evidence>
<evidence type="ECO:0000259" key="5">
    <source>
        <dbReference type="SMART" id="SM00633"/>
    </source>
</evidence>
<dbReference type="SMART" id="SM00633">
    <property type="entry name" value="Glyco_10"/>
    <property type="match status" value="1"/>
</dbReference>
<evidence type="ECO:0000256" key="2">
    <source>
        <dbReference type="ARBA" id="ARBA00023277"/>
    </source>
</evidence>
<dbReference type="Pfam" id="PF00331">
    <property type="entry name" value="Glyco_hydro_10"/>
    <property type="match status" value="1"/>
</dbReference>
<dbReference type="InterPro" id="IPR017853">
    <property type="entry name" value="GH"/>
</dbReference>
<dbReference type="Gene3D" id="3.20.20.80">
    <property type="entry name" value="Glycosidases"/>
    <property type="match status" value="1"/>
</dbReference>
<dbReference type="InterPro" id="IPR001000">
    <property type="entry name" value="GH10_dom"/>
</dbReference>
<keyword evidence="3" id="KW-0624">Polysaccharide degradation</keyword>
<feature type="domain" description="GH10" evidence="5">
    <location>
        <begin position="279"/>
        <end position="564"/>
    </location>
</feature>
<protein>
    <recommendedName>
        <fullName evidence="5">GH10 domain-containing protein</fullName>
    </recommendedName>
</protein>
<proteinExistence type="predicted"/>
<dbReference type="PROSITE" id="PS51257">
    <property type="entry name" value="PROKAR_LIPOPROTEIN"/>
    <property type="match status" value="1"/>
</dbReference>
<keyword evidence="1" id="KW-0378">Hydrolase</keyword>
<dbReference type="EMBL" id="BNAF01000006">
    <property type="protein sequence ID" value="GHE35247.1"/>
    <property type="molecule type" value="Genomic_DNA"/>
</dbReference>
<keyword evidence="4" id="KW-0732">Signal</keyword>
<organism evidence="6 7">
    <name type="scientific">Sphingobacterium griseoflavum</name>
    <dbReference type="NCBI Taxonomy" id="1474952"/>
    <lineage>
        <taxon>Bacteria</taxon>
        <taxon>Pseudomonadati</taxon>
        <taxon>Bacteroidota</taxon>
        <taxon>Sphingobacteriia</taxon>
        <taxon>Sphingobacteriales</taxon>
        <taxon>Sphingobacteriaceae</taxon>
        <taxon>Sphingobacterium</taxon>
    </lineage>
</organism>
<dbReference type="SUPFAM" id="SSF51445">
    <property type="entry name" value="(Trans)glycosidases"/>
    <property type="match status" value="1"/>
</dbReference>
<name>A0ABQ3HXC1_9SPHI</name>
<evidence type="ECO:0000313" key="6">
    <source>
        <dbReference type="EMBL" id="GHE35247.1"/>
    </source>
</evidence>
<evidence type="ECO:0000256" key="3">
    <source>
        <dbReference type="ARBA" id="ARBA00023326"/>
    </source>
</evidence>
<reference evidence="7" key="1">
    <citation type="journal article" date="2019" name="Int. J. Syst. Evol. Microbiol.">
        <title>The Global Catalogue of Microorganisms (GCM) 10K type strain sequencing project: providing services to taxonomists for standard genome sequencing and annotation.</title>
        <authorList>
            <consortium name="The Broad Institute Genomics Platform"/>
            <consortium name="The Broad Institute Genome Sequencing Center for Infectious Disease"/>
            <person name="Wu L."/>
            <person name="Ma J."/>
        </authorList>
    </citation>
    <scope>NUCLEOTIDE SEQUENCE [LARGE SCALE GENOMIC DNA]</scope>
    <source>
        <strain evidence="7">CGMCC 1.12966</strain>
    </source>
</reference>
<sequence>MNMNKICKIRLAIGIAASIALGSCAKFENRNFETEKPQQVIDQEALDAYAPLKTYVNYSEQAHFKLGVEMNWTDLRSNSTLYRLMQAHVDEISLTSELLHIKAVGEDGQINISDLQDALEKHAASGMATHLGHLLWHEAQAANYLNNLVADVNIPGESGTILLQNFEDDALDQSYPVIGAGSTRVKSDPDGVSGKALNVLGPQTFPQFEISLPDDLKLGDCKSITIDFKGAGCCGLYGAGMRMAVSNSLGAVSLVNYGSPSSYGAPDNQWFRNGIDLTFANLNLSSAQKQLTNFVLTIGSATGGADYLIDNITLHWEKTGQTIIKTADEKREIFTAELDKWIKTIAEAGKESVKSWSVVYQPIDEESPSEIRSGGERADLPANMFFWQDFLGKDYASIAVKMIKQYANADDQIFFTENNLIDNPAKIEGLIDLIAYTESKGASVDGIVAEMSMNVGDSKEKIVFTLQKLAETNKLVKVSFDIGTGTSINQMTNILHQQQKEMHRWFVEAYHDIIPKAQRGGMTFRSPVDRLSGSTWRPNQPVGLWTNSGGYQRKPAYLGVIEGLQQ</sequence>
<gene>
    <name evidence="6" type="ORF">GCM10017764_18130</name>
</gene>
<accession>A0ABQ3HXC1</accession>
<feature type="chain" id="PRO_5045873707" description="GH10 domain-containing protein" evidence="4">
    <location>
        <begin position="26"/>
        <end position="566"/>
    </location>
</feature>
<keyword evidence="2" id="KW-0119">Carbohydrate metabolism</keyword>
<keyword evidence="7" id="KW-1185">Reference proteome</keyword>